<feature type="transmembrane region" description="Helical" evidence="1">
    <location>
        <begin position="6"/>
        <end position="21"/>
    </location>
</feature>
<dbReference type="RefSeq" id="WP_227894439.1">
    <property type="nucleotide sequence ID" value="NZ_CP099466.1"/>
</dbReference>
<protein>
    <submittedName>
        <fullName evidence="2">Uncharacterized protein</fullName>
    </submittedName>
</protein>
<keyword evidence="3" id="KW-1185">Reference proteome</keyword>
<dbReference type="AlphaFoldDB" id="A0A9X1MBK1"/>
<name>A0A9X1MBK1_9MICC</name>
<feature type="transmembrane region" description="Helical" evidence="1">
    <location>
        <begin position="28"/>
        <end position="48"/>
    </location>
</feature>
<feature type="transmembrane region" description="Helical" evidence="1">
    <location>
        <begin position="60"/>
        <end position="83"/>
    </location>
</feature>
<gene>
    <name evidence="2" type="ORF">LJ757_02655</name>
</gene>
<keyword evidence="1" id="KW-1133">Transmembrane helix</keyword>
<reference evidence="2" key="1">
    <citation type="submission" date="2021-10" db="EMBL/GenBank/DDBJ databases">
        <title>Novel species in genus Arthrobacter.</title>
        <authorList>
            <person name="Liu Y."/>
        </authorList>
    </citation>
    <scope>NUCLEOTIDE SEQUENCE</scope>
    <source>
        <strain evidence="2">Zg-Y453</strain>
    </source>
</reference>
<comment type="caution">
    <text evidence="2">The sequence shown here is derived from an EMBL/GenBank/DDBJ whole genome shotgun (WGS) entry which is preliminary data.</text>
</comment>
<proteinExistence type="predicted"/>
<dbReference type="EMBL" id="JAJFZV010000001">
    <property type="protein sequence ID" value="MCC3296706.1"/>
    <property type="molecule type" value="Genomic_DNA"/>
</dbReference>
<evidence type="ECO:0000256" key="1">
    <source>
        <dbReference type="SAM" id="Phobius"/>
    </source>
</evidence>
<organism evidence="2 3">
    <name type="scientific">Arthrobacter caoxuetaonis</name>
    <dbReference type="NCBI Taxonomy" id="2886935"/>
    <lineage>
        <taxon>Bacteria</taxon>
        <taxon>Bacillati</taxon>
        <taxon>Actinomycetota</taxon>
        <taxon>Actinomycetes</taxon>
        <taxon>Micrococcales</taxon>
        <taxon>Micrococcaceae</taxon>
        <taxon>Arthrobacter</taxon>
    </lineage>
</organism>
<evidence type="ECO:0000313" key="3">
    <source>
        <dbReference type="Proteomes" id="UP001139158"/>
    </source>
</evidence>
<evidence type="ECO:0000313" key="2">
    <source>
        <dbReference type="EMBL" id="MCC3296706.1"/>
    </source>
</evidence>
<keyword evidence="1" id="KW-0812">Transmembrane</keyword>
<accession>A0A9X1MBK1</accession>
<sequence length="100" mass="10692">MLELMLAAVATASAGFIVWGADPRRRRYGVLLLPGISLAAGLTAWILLQFSGIPVTPGLMWLTWAVPVMAGPAAAVTAALVLVPRRTARDDAEEQRILRL</sequence>
<dbReference type="Proteomes" id="UP001139158">
    <property type="component" value="Unassembled WGS sequence"/>
</dbReference>
<keyword evidence="1" id="KW-0472">Membrane</keyword>